<dbReference type="InterPro" id="IPR052162">
    <property type="entry name" value="Sensor_kinase/Photoreceptor"/>
</dbReference>
<keyword evidence="14" id="KW-0175">Coiled coil</keyword>
<dbReference type="RefSeq" id="WP_165611361.1">
    <property type="nucleotide sequence ID" value="NZ_FOZG01000003.1"/>
</dbReference>
<dbReference type="SUPFAM" id="SSF55785">
    <property type="entry name" value="PYP-like sensor domain (PAS domain)"/>
    <property type="match status" value="5"/>
</dbReference>
<dbReference type="InterPro" id="IPR013655">
    <property type="entry name" value="PAS_fold_3"/>
</dbReference>
<evidence type="ECO:0000256" key="7">
    <source>
        <dbReference type="ARBA" id="ARBA00022643"/>
    </source>
</evidence>
<sequence>MEENALSADDIIVTSRLSERPGRAPDYAAENRALEALANELAERPENLLQKLAETIVELGLGESAGISIEEIAGIRQFRWVALAGVWGKLRGSTIPFDASPCGLAVRRDQLLLIERPDRFFAEAQVEPLIHEGLLLPFHVDDRPVGTLWVNAHNPIRKFDEEDARLLTRLARFAAAGFRTVQVLEEAQARRSELEQRVAAQVAEVRASEEKYRTLFETMGQGFIELKVMHDEHGRPVDLHYLELNPAFERQFGVSVAQARGKRASEFFPDFDPAWTDLFDRVARTGTPERIEEALAGRWFEVFAYPGADRRVMALYEDISERKQAEANTALLASIADDLARLTEPDDIIQSVGVRLGEALDLSLYLYCDVDEEGDEVTVHPSWQREEVLRKQTYRIADFLTGEFARSQRAGETFVVRDTVADERTDAAAYALISTASIVAVPFHRDGKWVACLAVSGATPRDWKASQIAIVQEVAERVFPRVERARAEAALQESEEKFRTVFESIDHAFVVQEILRDDGGLAIDMRYVEINPAFTRQTGLGSEIVGKLVSEVMPDVERFLIDIHDRVARTGIPERFENYNQSTGRWYNAHITAVGGEGRLAASVFEDISTRKQAEITLRESEERQAFLLQLSDALRGLADPIEIEEQATRLLARQLQVSRAVYTTFVVEGDREYVAIEREQRAPGTPSLVGRYPVEAWKDDIDTLRAGRATVIPDIELEPMSEERLASWQALGARARMGVPLVKGGRLAVVLGVHSATPRAWTAQDVELVRETGERTWAAVERARAEGALRESEAGLAAELRGTERLRGLADYLVAEDDADKLHDEILSAAIELTQSDAGTIQLYDPDTHSLVLLVTRDIEPRMTDNFHRVDADSKTACGMALRSGARTFVDFDDETDEACRMHIEAGYRSAQATPLLSRAGEPLGMLNTHWREAGHRPNERELRFLDLLARQAADLIEQHRTQTILRESESRFREFGENSSDALWIVDAATMRLEYLSPAFERIWGESRDGVMADISHWAELVHPDDRAQAGEAMPRLLAGEPFVTEYRIVRPDGDVRWIRDAGFPIVEDGVVKRGGGIAQDVTDLKRAEAAVRESDERLRQFGEASQDVLWIRDAETLQWTYLTPAFEAIYGVGRDEALAGNNYRSWLELIVPEDRRHAQAAIERIRQGEHVTFDYRIRRPTDGAIRWLRNTDFPIADATGKVALVGGVGHDLTELREAELRLQSLMEGIPQLVWRAVDGGQWTWASPQWTAYTGQSEPDSHGFGWLDPVHPDDRGSVKDIWSKAVERGSFEADYRICRSDDGQYRWFQTRATPVRDDTGRVVEWLGTSTDIDDLRELQERQKVLVAELQHRTRNLMGVVRSMSDKTARASADLPDFRGRFRDRLEALARVQGLLSRMNDHDRVTFDELIQTELSAMDGSADRVTLSGPNGVRLRSSTVQTLALALHELATNALKYGALGQSSGRLSITWSLEHEGDGGKPWLHIDWRERGVDMLPPGSAPRGTGQGRELIEQALPYQLKAKTSYTLGPDGVHCTISIPVSATTAGMEEYA</sequence>
<dbReference type="InterPro" id="IPR036890">
    <property type="entry name" value="HATPase_C_sf"/>
</dbReference>
<evidence type="ECO:0000256" key="6">
    <source>
        <dbReference type="ARBA" id="ARBA00022630"/>
    </source>
</evidence>
<dbReference type="Pfam" id="PF13185">
    <property type="entry name" value="GAF_2"/>
    <property type="match status" value="2"/>
</dbReference>
<dbReference type="Pfam" id="PF07536">
    <property type="entry name" value="HWE_HK"/>
    <property type="match status" value="1"/>
</dbReference>
<keyword evidence="4" id="KW-0597">Phosphoprotein</keyword>
<feature type="domain" description="PAS" evidence="15">
    <location>
        <begin position="970"/>
        <end position="1043"/>
    </location>
</feature>
<keyword evidence="10" id="KW-0418">Kinase</keyword>
<dbReference type="GO" id="GO:0009881">
    <property type="term" value="F:photoreceptor activity"/>
    <property type="evidence" value="ECO:0007669"/>
    <property type="project" value="UniProtKB-KW"/>
</dbReference>
<dbReference type="InterPro" id="IPR013656">
    <property type="entry name" value="PAS_4"/>
</dbReference>
<keyword evidence="13" id="KW-0675">Receptor</keyword>
<dbReference type="EC" id="2.7.13.3" evidence="2"/>
<dbReference type="SMART" id="SM00065">
    <property type="entry name" value="GAF"/>
    <property type="match status" value="4"/>
</dbReference>
<dbReference type="CDD" id="cd00130">
    <property type="entry name" value="PAS"/>
    <property type="match status" value="3"/>
</dbReference>
<feature type="domain" description="PAC" evidence="16">
    <location>
        <begin position="1293"/>
        <end position="1346"/>
    </location>
</feature>
<keyword evidence="3" id="KW-0600">Photoreceptor protein</keyword>
<dbReference type="PANTHER" id="PTHR43304">
    <property type="entry name" value="PHYTOCHROME-LIKE PROTEIN CPH1"/>
    <property type="match status" value="1"/>
</dbReference>
<keyword evidence="9" id="KW-0547">Nucleotide-binding</keyword>
<evidence type="ECO:0000313" key="17">
    <source>
        <dbReference type="EMBL" id="SFS11600.1"/>
    </source>
</evidence>
<evidence type="ECO:0000259" key="15">
    <source>
        <dbReference type="PROSITE" id="PS50112"/>
    </source>
</evidence>
<dbReference type="Proteomes" id="UP000198824">
    <property type="component" value="Unassembled WGS sequence"/>
</dbReference>
<evidence type="ECO:0000313" key="18">
    <source>
        <dbReference type="Proteomes" id="UP000198824"/>
    </source>
</evidence>
<dbReference type="NCBIfam" id="TIGR00229">
    <property type="entry name" value="sensory_box"/>
    <property type="match status" value="5"/>
</dbReference>
<dbReference type="InterPro" id="IPR011102">
    <property type="entry name" value="Sig_transdc_His_kinase_HWE"/>
</dbReference>
<dbReference type="Pfam" id="PF01590">
    <property type="entry name" value="GAF"/>
    <property type="match status" value="2"/>
</dbReference>
<keyword evidence="6" id="KW-0285">Flavoprotein</keyword>
<organism evidence="17 18">
    <name type="scientific">Sphingomonas jatrophae</name>
    <dbReference type="NCBI Taxonomy" id="1166337"/>
    <lineage>
        <taxon>Bacteria</taxon>
        <taxon>Pseudomonadati</taxon>
        <taxon>Pseudomonadota</taxon>
        <taxon>Alphaproteobacteria</taxon>
        <taxon>Sphingomonadales</taxon>
        <taxon>Sphingomonadaceae</taxon>
        <taxon>Sphingomonas</taxon>
    </lineage>
</organism>
<dbReference type="InterPro" id="IPR003018">
    <property type="entry name" value="GAF"/>
</dbReference>
<dbReference type="PROSITE" id="PS50112">
    <property type="entry name" value="PAS"/>
    <property type="match status" value="3"/>
</dbReference>
<dbReference type="Gene3D" id="3.30.565.10">
    <property type="entry name" value="Histidine kinase-like ATPase, C-terminal domain"/>
    <property type="match status" value="1"/>
</dbReference>
<feature type="domain" description="PAS" evidence="15">
    <location>
        <begin position="1097"/>
        <end position="1172"/>
    </location>
</feature>
<dbReference type="SMART" id="SM00911">
    <property type="entry name" value="HWE_HK"/>
    <property type="match status" value="1"/>
</dbReference>
<name>A0A1I6M7A5_9SPHN</name>
<dbReference type="Pfam" id="PF13188">
    <property type="entry name" value="PAS_8"/>
    <property type="match status" value="1"/>
</dbReference>
<keyword evidence="7" id="KW-0288">FMN</keyword>
<keyword evidence="11" id="KW-0067">ATP-binding</keyword>
<dbReference type="Pfam" id="PF08448">
    <property type="entry name" value="PAS_4"/>
    <property type="match status" value="1"/>
</dbReference>
<evidence type="ECO:0000256" key="8">
    <source>
        <dbReference type="ARBA" id="ARBA00022679"/>
    </source>
</evidence>
<feature type="domain" description="PAC" evidence="16">
    <location>
        <begin position="1174"/>
        <end position="1227"/>
    </location>
</feature>
<dbReference type="InterPro" id="IPR035965">
    <property type="entry name" value="PAS-like_dom_sf"/>
</dbReference>
<dbReference type="SMART" id="SM00091">
    <property type="entry name" value="PAS"/>
    <property type="match status" value="5"/>
</dbReference>
<accession>A0A1I6M7A5</accession>
<dbReference type="PANTHER" id="PTHR43304:SF1">
    <property type="entry name" value="PAC DOMAIN-CONTAINING PROTEIN"/>
    <property type="match status" value="1"/>
</dbReference>
<dbReference type="SUPFAM" id="SSF55781">
    <property type="entry name" value="GAF domain-like"/>
    <property type="match status" value="4"/>
</dbReference>
<dbReference type="EMBL" id="FOZG01000003">
    <property type="protein sequence ID" value="SFS11600.1"/>
    <property type="molecule type" value="Genomic_DNA"/>
</dbReference>
<evidence type="ECO:0000256" key="12">
    <source>
        <dbReference type="ARBA" id="ARBA00022991"/>
    </source>
</evidence>
<gene>
    <name evidence="17" type="ORF">SAMN05192580_3609</name>
</gene>
<reference evidence="17 18" key="1">
    <citation type="submission" date="2016-10" db="EMBL/GenBank/DDBJ databases">
        <authorList>
            <person name="de Groot N.N."/>
        </authorList>
    </citation>
    <scope>NUCLEOTIDE SEQUENCE [LARGE SCALE GENOMIC DNA]</scope>
    <source>
        <strain evidence="17 18">S5-249</strain>
    </source>
</reference>
<dbReference type="STRING" id="1166337.SAMN05192580_3609"/>
<protein>
    <recommendedName>
        <fullName evidence="2">histidine kinase</fullName>
        <ecNumber evidence="2">2.7.13.3</ecNumber>
    </recommendedName>
</protein>
<dbReference type="Gene3D" id="3.30.450.20">
    <property type="entry name" value="PAS domain"/>
    <property type="match status" value="5"/>
</dbReference>
<evidence type="ECO:0000256" key="11">
    <source>
        <dbReference type="ARBA" id="ARBA00022840"/>
    </source>
</evidence>
<evidence type="ECO:0000256" key="13">
    <source>
        <dbReference type="ARBA" id="ARBA00023170"/>
    </source>
</evidence>
<keyword evidence="8" id="KW-0808">Transferase</keyword>
<comment type="catalytic activity">
    <reaction evidence="1">
        <text>ATP + protein L-histidine = ADP + protein N-phospho-L-histidine.</text>
        <dbReference type="EC" id="2.7.13.3"/>
    </reaction>
</comment>
<evidence type="ECO:0000256" key="2">
    <source>
        <dbReference type="ARBA" id="ARBA00012438"/>
    </source>
</evidence>
<dbReference type="InterPro" id="IPR000014">
    <property type="entry name" value="PAS"/>
</dbReference>
<dbReference type="Gene3D" id="3.30.450.40">
    <property type="match status" value="4"/>
</dbReference>
<dbReference type="Pfam" id="PF08447">
    <property type="entry name" value="PAS_3"/>
    <property type="match status" value="3"/>
</dbReference>
<dbReference type="GO" id="GO:0005524">
    <property type="term" value="F:ATP binding"/>
    <property type="evidence" value="ECO:0007669"/>
    <property type="project" value="UniProtKB-KW"/>
</dbReference>
<evidence type="ECO:0000256" key="3">
    <source>
        <dbReference type="ARBA" id="ARBA00022543"/>
    </source>
</evidence>
<keyword evidence="12" id="KW-0157">Chromophore</keyword>
<dbReference type="InterPro" id="IPR029016">
    <property type="entry name" value="GAF-like_dom_sf"/>
</dbReference>
<evidence type="ECO:0000256" key="10">
    <source>
        <dbReference type="ARBA" id="ARBA00022777"/>
    </source>
</evidence>
<evidence type="ECO:0000256" key="1">
    <source>
        <dbReference type="ARBA" id="ARBA00000085"/>
    </source>
</evidence>
<feature type="coiled-coil region" evidence="14">
    <location>
        <begin position="184"/>
        <end position="211"/>
    </location>
</feature>
<dbReference type="GO" id="GO:0004673">
    <property type="term" value="F:protein histidine kinase activity"/>
    <property type="evidence" value="ECO:0007669"/>
    <property type="project" value="UniProtKB-EC"/>
</dbReference>
<evidence type="ECO:0000256" key="14">
    <source>
        <dbReference type="SAM" id="Coils"/>
    </source>
</evidence>
<dbReference type="InterPro" id="IPR001610">
    <property type="entry name" value="PAC"/>
</dbReference>
<evidence type="ECO:0000259" key="16">
    <source>
        <dbReference type="PROSITE" id="PS50113"/>
    </source>
</evidence>
<feature type="domain" description="PAS" evidence="15">
    <location>
        <begin position="1221"/>
        <end position="1291"/>
    </location>
</feature>
<keyword evidence="18" id="KW-1185">Reference proteome</keyword>
<proteinExistence type="predicted"/>
<feature type="domain" description="PAC" evidence="16">
    <location>
        <begin position="1045"/>
        <end position="1096"/>
    </location>
</feature>
<dbReference type="SMART" id="SM00086">
    <property type="entry name" value="PAC"/>
    <property type="match status" value="3"/>
</dbReference>
<dbReference type="InterPro" id="IPR000700">
    <property type="entry name" value="PAS-assoc_C"/>
</dbReference>
<dbReference type="FunFam" id="3.30.450.20:FF:000099">
    <property type="entry name" value="Sensory box sensor histidine kinase"/>
    <property type="match status" value="1"/>
</dbReference>
<evidence type="ECO:0000256" key="5">
    <source>
        <dbReference type="ARBA" id="ARBA00022606"/>
    </source>
</evidence>
<dbReference type="PROSITE" id="PS50113">
    <property type="entry name" value="PAC"/>
    <property type="match status" value="3"/>
</dbReference>
<evidence type="ECO:0000256" key="4">
    <source>
        <dbReference type="ARBA" id="ARBA00022553"/>
    </source>
</evidence>
<keyword evidence="5" id="KW-0716">Sensory transduction</keyword>
<evidence type="ECO:0000256" key="9">
    <source>
        <dbReference type="ARBA" id="ARBA00022741"/>
    </source>
</evidence>